<sequence>YTLNTKITKETEKICDELKMNDELIINSPGGSLPSSIKLANCIYFKDIKVKLKQGFSGAAHITLAAKKICFISESSVIGLHSPIQTSFTGRRSEYTGEQMREFLRSTMRLFVGFDYTVKEAAFIVAGIVLHGPDDLGYLKGKYLKDLLGDRYVGIC</sequence>
<gene>
    <name evidence="1" type="ORF">S01H1_60115</name>
</gene>
<accession>X0VIE2</accession>
<name>X0VIE2_9ZZZZ</name>
<dbReference type="EMBL" id="BARS01039363">
    <property type="protein sequence ID" value="GAG18059.1"/>
    <property type="molecule type" value="Genomic_DNA"/>
</dbReference>
<reference evidence="1" key="1">
    <citation type="journal article" date="2014" name="Front. Microbiol.">
        <title>High frequency of phylogenetically diverse reductive dehalogenase-homologous genes in deep subseafloor sedimentary metagenomes.</title>
        <authorList>
            <person name="Kawai M."/>
            <person name="Futagami T."/>
            <person name="Toyoda A."/>
            <person name="Takaki Y."/>
            <person name="Nishi S."/>
            <person name="Hori S."/>
            <person name="Arai W."/>
            <person name="Tsubouchi T."/>
            <person name="Morono Y."/>
            <person name="Uchiyama I."/>
            <person name="Ito T."/>
            <person name="Fujiyama A."/>
            <person name="Inagaki F."/>
            <person name="Takami H."/>
        </authorList>
    </citation>
    <scope>NUCLEOTIDE SEQUENCE</scope>
    <source>
        <strain evidence="1">Expedition CK06-06</strain>
    </source>
</reference>
<protein>
    <submittedName>
        <fullName evidence="1">Uncharacterized protein</fullName>
    </submittedName>
</protein>
<evidence type="ECO:0000313" key="1">
    <source>
        <dbReference type="EMBL" id="GAG18059.1"/>
    </source>
</evidence>
<feature type="non-terminal residue" evidence="1">
    <location>
        <position position="1"/>
    </location>
</feature>
<dbReference type="AlphaFoldDB" id="X0VIE2"/>
<organism evidence="1">
    <name type="scientific">marine sediment metagenome</name>
    <dbReference type="NCBI Taxonomy" id="412755"/>
    <lineage>
        <taxon>unclassified sequences</taxon>
        <taxon>metagenomes</taxon>
        <taxon>ecological metagenomes</taxon>
    </lineage>
</organism>
<comment type="caution">
    <text evidence="1">The sequence shown here is derived from an EMBL/GenBank/DDBJ whole genome shotgun (WGS) entry which is preliminary data.</text>
</comment>
<dbReference type="SUPFAM" id="SSF52096">
    <property type="entry name" value="ClpP/crotonase"/>
    <property type="match status" value="1"/>
</dbReference>
<dbReference type="Gene3D" id="3.90.226.10">
    <property type="entry name" value="2-enoyl-CoA Hydratase, Chain A, domain 1"/>
    <property type="match status" value="1"/>
</dbReference>
<dbReference type="InterPro" id="IPR029045">
    <property type="entry name" value="ClpP/crotonase-like_dom_sf"/>
</dbReference>
<proteinExistence type="predicted"/>